<proteinExistence type="predicted"/>
<name>A0A9D2D1X0_9FIRM</name>
<organism evidence="4 5">
    <name type="scientific">Candidatus Eubacterium avistercoris</name>
    <dbReference type="NCBI Taxonomy" id="2838567"/>
    <lineage>
        <taxon>Bacteria</taxon>
        <taxon>Bacillati</taxon>
        <taxon>Bacillota</taxon>
        <taxon>Clostridia</taxon>
        <taxon>Eubacteriales</taxon>
        <taxon>Eubacteriaceae</taxon>
        <taxon>Eubacterium</taxon>
    </lineage>
</organism>
<accession>A0A9D2D1X0</accession>
<dbReference type="AlphaFoldDB" id="A0A9D2D1X0"/>
<evidence type="ECO:0000313" key="5">
    <source>
        <dbReference type="Proteomes" id="UP000824024"/>
    </source>
</evidence>
<gene>
    <name evidence="4" type="ORF">IAA08_03520</name>
</gene>
<dbReference type="Proteomes" id="UP000824024">
    <property type="component" value="Unassembled WGS sequence"/>
</dbReference>
<reference evidence="4" key="1">
    <citation type="journal article" date="2021" name="PeerJ">
        <title>Extensive microbial diversity within the chicken gut microbiome revealed by metagenomics and culture.</title>
        <authorList>
            <person name="Gilroy R."/>
            <person name="Ravi A."/>
            <person name="Getino M."/>
            <person name="Pursley I."/>
            <person name="Horton D.L."/>
            <person name="Alikhan N.F."/>
            <person name="Baker D."/>
            <person name="Gharbi K."/>
            <person name="Hall N."/>
            <person name="Watson M."/>
            <person name="Adriaenssens E.M."/>
            <person name="Foster-Nyarko E."/>
            <person name="Jarju S."/>
            <person name="Secka A."/>
            <person name="Antonio M."/>
            <person name="Oren A."/>
            <person name="Chaudhuri R.R."/>
            <person name="La Ragione R."/>
            <person name="Hildebrand F."/>
            <person name="Pallen M.J."/>
        </authorList>
    </citation>
    <scope>NUCLEOTIDE SEQUENCE</scope>
    <source>
        <strain evidence="4">CHK192-9172</strain>
    </source>
</reference>
<dbReference type="InterPro" id="IPR002110">
    <property type="entry name" value="Ankyrin_rpt"/>
</dbReference>
<dbReference type="PANTHER" id="PTHR24189:SF50">
    <property type="entry name" value="ANKYRIN REPEAT AND SOCS BOX PROTEIN 2"/>
    <property type="match status" value="1"/>
</dbReference>
<comment type="caution">
    <text evidence="4">The sequence shown here is derived from an EMBL/GenBank/DDBJ whole genome shotgun (WGS) entry which is preliminary data.</text>
</comment>
<evidence type="ECO:0000256" key="1">
    <source>
        <dbReference type="ARBA" id="ARBA00022737"/>
    </source>
</evidence>
<reference evidence="4" key="2">
    <citation type="submission" date="2021-04" db="EMBL/GenBank/DDBJ databases">
        <authorList>
            <person name="Gilroy R."/>
        </authorList>
    </citation>
    <scope>NUCLEOTIDE SEQUENCE</scope>
    <source>
        <strain evidence="4">CHK192-9172</strain>
    </source>
</reference>
<dbReference type="SUPFAM" id="SSF48403">
    <property type="entry name" value="Ankyrin repeat"/>
    <property type="match status" value="1"/>
</dbReference>
<dbReference type="SMART" id="SM00248">
    <property type="entry name" value="ANK"/>
    <property type="match status" value="5"/>
</dbReference>
<keyword evidence="2 3" id="KW-0040">ANK repeat</keyword>
<dbReference type="InterPro" id="IPR050745">
    <property type="entry name" value="Multifunctional_regulatory"/>
</dbReference>
<evidence type="ECO:0008006" key="6">
    <source>
        <dbReference type="Google" id="ProtNLM"/>
    </source>
</evidence>
<dbReference type="Gene3D" id="1.25.40.20">
    <property type="entry name" value="Ankyrin repeat-containing domain"/>
    <property type="match status" value="2"/>
</dbReference>
<feature type="repeat" description="ANK" evidence="3">
    <location>
        <begin position="28"/>
        <end position="61"/>
    </location>
</feature>
<evidence type="ECO:0000256" key="3">
    <source>
        <dbReference type="PROSITE-ProRule" id="PRU00023"/>
    </source>
</evidence>
<protein>
    <recommendedName>
        <fullName evidence="6">Ankyrin repeat domain-containing protein</fullName>
    </recommendedName>
</protein>
<dbReference type="PROSITE" id="PS50088">
    <property type="entry name" value="ANK_REPEAT"/>
    <property type="match status" value="1"/>
</dbReference>
<dbReference type="EMBL" id="DXCH01000095">
    <property type="protein sequence ID" value="HIZ06989.1"/>
    <property type="molecule type" value="Genomic_DNA"/>
</dbReference>
<dbReference type="PANTHER" id="PTHR24189">
    <property type="entry name" value="MYOTROPHIN"/>
    <property type="match status" value="1"/>
</dbReference>
<keyword evidence="1" id="KW-0677">Repeat</keyword>
<dbReference type="InterPro" id="IPR036770">
    <property type="entry name" value="Ankyrin_rpt-contain_sf"/>
</dbReference>
<evidence type="ECO:0000256" key="2">
    <source>
        <dbReference type="ARBA" id="ARBA00023043"/>
    </source>
</evidence>
<sequence length="424" mass="47413">MREGIENGADIDQLPLWMGTYDSYGMKYDRNPLRILIAKQNTPYIVEIMLQAGADPNTYDGEGYPLLFRTAAWGAPERMSELLLEYGADPSLKSKEGESLLHCYISSFEPAAANIPKIEVIRKFLDAGAKVDEETVEQAMDSGVYHVLEILYQNDHAYGNSFSELQLAYLEGDIRKGNLLLEQCDSLTDADQYIAAIYGNRETVSILSKKHTDFFRESEKQAAIITLTAWGENTEAVSAMLQDEKVKRLDADQIKAAAYATDNAKLLAQLYENGWIGDPDEDDLVKIAGANAENILRYLSDRGYDFEKNTEASTDALIEANYMGYSHIFRLLLEYGALPSKEVLLDICTVPDAPENLELLIKYGADLKQNGKEAMENAIESCSLESIKTLHSHGVEITKQMYQNAVKNDLPSEHVLKYLKENAV</sequence>
<evidence type="ECO:0000313" key="4">
    <source>
        <dbReference type="EMBL" id="HIZ06989.1"/>
    </source>
</evidence>